<dbReference type="InterPro" id="IPR011701">
    <property type="entry name" value="MFS"/>
</dbReference>
<dbReference type="PROSITE" id="PS50850">
    <property type="entry name" value="MFS"/>
    <property type="match status" value="1"/>
</dbReference>
<dbReference type="EMBL" id="FYEH01000001">
    <property type="protein sequence ID" value="SNB56688.1"/>
    <property type="molecule type" value="Genomic_DNA"/>
</dbReference>
<sequence length="470" mass="50016">MLARERLVPMIVACGLFMESLDSTVLATALPSISQSLQVPPLQLNLAITAYLFSLAVFIPISGWVADRFGAKNVFRAAILVFIMGSVVCGMTDSLLGFVLARIFQGMGGAMMVPVGRLVVLRTVPRNQLVGAMAYLTIPALIGPVIGPMLGGFITTYASWRWIFWINVPIGILGIALATRFFEHIKEPHVPPLDWLGFVLSGCGLSGIVFGFETAGRGLLPDWLVLVLFAVGFLGVIAYFLHARVVANPILDLELLRLMTFRSAVVGGTLFRIGIGALPFLLPLLLQLGFGLNAFQSGLLTFASAAGALTMKFCAASLIRRFGFKAMLILTSLMGSLSIALCAAFTATTPSAAILFVLLAGGFFRSLQFTGLNVIAYAEVEPERMSKATSFYSTMQQLSMSMGVGTAALILHLTVGNGGGSTLDPALFRPAFLLVGLIAFSSLFVYLRLPAGVAADLLAAAPKRPVGQVR</sequence>
<dbReference type="PANTHER" id="PTHR23501">
    <property type="entry name" value="MAJOR FACILITATOR SUPERFAMILY"/>
    <property type="match status" value="1"/>
</dbReference>
<evidence type="ECO:0000256" key="6">
    <source>
        <dbReference type="ARBA" id="ARBA00023136"/>
    </source>
</evidence>
<feature type="transmembrane region" description="Helical" evidence="7">
    <location>
        <begin position="427"/>
        <end position="447"/>
    </location>
</feature>
<dbReference type="SUPFAM" id="SSF103473">
    <property type="entry name" value="MFS general substrate transporter"/>
    <property type="match status" value="1"/>
</dbReference>
<dbReference type="InterPro" id="IPR004638">
    <property type="entry name" value="EmrB-like"/>
</dbReference>
<proteinExistence type="predicted"/>
<accession>A0A212QB81</accession>
<keyword evidence="2" id="KW-0813">Transport</keyword>
<feature type="transmembrane region" description="Helical" evidence="7">
    <location>
        <begin position="398"/>
        <end position="415"/>
    </location>
</feature>
<dbReference type="InterPro" id="IPR020846">
    <property type="entry name" value="MFS_dom"/>
</dbReference>
<dbReference type="PANTHER" id="PTHR23501:SF1">
    <property type="entry name" value="TRANSPORT PROTEIN HSRA-RELATED"/>
    <property type="match status" value="1"/>
</dbReference>
<dbReference type="Pfam" id="PF07690">
    <property type="entry name" value="MFS_1"/>
    <property type="match status" value="2"/>
</dbReference>
<keyword evidence="3" id="KW-1003">Cell membrane</keyword>
<name>A0A212QB81_9PROT</name>
<comment type="subcellular location">
    <subcellularLocation>
        <location evidence="1">Cell membrane</location>
        <topology evidence="1">Multi-pass membrane protein</topology>
    </subcellularLocation>
</comment>
<feature type="transmembrane region" description="Helical" evidence="7">
    <location>
        <begin position="43"/>
        <end position="65"/>
    </location>
</feature>
<reference evidence="9 10" key="1">
    <citation type="submission" date="2017-06" db="EMBL/GenBank/DDBJ databases">
        <authorList>
            <person name="Kim H.J."/>
            <person name="Triplett B.A."/>
        </authorList>
    </citation>
    <scope>NUCLEOTIDE SEQUENCE [LARGE SCALE GENOMIC DNA]</scope>
    <source>
        <strain evidence="9 10">B29T1</strain>
    </source>
</reference>
<feature type="transmembrane region" description="Helical" evidence="7">
    <location>
        <begin position="77"/>
        <end position="97"/>
    </location>
</feature>
<organism evidence="9 10">
    <name type="scientific">Arboricoccus pini</name>
    <dbReference type="NCBI Taxonomy" id="1963835"/>
    <lineage>
        <taxon>Bacteria</taxon>
        <taxon>Pseudomonadati</taxon>
        <taxon>Pseudomonadota</taxon>
        <taxon>Alphaproteobacteria</taxon>
        <taxon>Geminicoccales</taxon>
        <taxon>Geminicoccaceae</taxon>
        <taxon>Arboricoccus</taxon>
    </lineage>
</organism>
<dbReference type="Gene3D" id="1.20.1720.10">
    <property type="entry name" value="Multidrug resistance protein D"/>
    <property type="match status" value="1"/>
</dbReference>
<feature type="transmembrane region" description="Helical" evidence="7">
    <location>
        <begin position="103"/>
        <end position="120"/>
    </location>
</feature>
<evidence type="ECO:0000313" key="10">
    <source>
        <dbReference type="Proteomes" id="UP000197065"/>
    </source>
</evidence>
<dbReference type="GO" id="GO:0005886">
    <property type="term" value="C:plasma membrane"/>
    <property type="evidence" value="ECO:0007669"/>
    <property type="project" value="UniProtKB-SubCell"/>
</dbReference>
<evidence type="ECO:0000259" key="8">
    <source>
        <dbReference type="PROSITE" id="PS50850"/>
    </source>
</evidence>
<keyword evidence="4 7" id="KW-0812">Transmembrane</keyword>
<dbReference type="AlphaFoldDB" id="A0A212QB81"/>
<evidence type="ECO:0000256" key="7">
    <source>
        <dbReference type="SAM" id="Phobius"/>
    </source>
</evidence>
<feature type="domain" description="Major facilitator superfamily (MFS) profile" evidence="8">
    <location>
        <begin position="8"/>
        <end position="454"/>
    </location>
</feature>
<feature type="transmembrane region" description="Helical" evidence="7">
    <location>
        <begin position="162"/>
        <end position="181"/>
    </location>
</feature>
<feature type="transmembrane region" description="Helical" evidence="7">
    <location>
        <begin position="326"/>
        <end position="347"/>
    </location>
</feature>
<evidence type="ECO:0000256" key="4">
    <source>
        <dbReference type="ARBA" id="ARBA00022692"/>
    </source>
</evidence>
<dbReference type="GO" id="GO:0022857">
    <property type="term" value="F:transmembrane transporter activity"/>
    <property type="evidence" value="ECO:0007669"/>
    <property type="project" value="InterPro"/>
</dbReference>
<protein>
    <submittedName>
        <fullName evidence="9">Drug resistance transporter, EmrB/QacA subfamily</fullName>
    </submittedName>
</protein>
<feature type="transmembrane region" description="Helical" evidence="7">
    <location>
        <begin position="193"/>
        <end position="212"/>
    </location>
</feature>
<dbReference type="Gene3D" id="1.20.1250.20">
    <property type="entry name" value="MFS general substrate transporter like domains"/>
    <property type="match status" value="1"/>
</dbReference>
<feature type="transmembrane region" description="Helical" evidence="7">
    <location>
        <begin position="298"/>
        <end position="319"/>
    </location>
</feature>
<gene>
    <name evidence="9" type="ORF">SAMN07250955_101546</name>
</gene>
<evidence type="ECO:0000256" key="1">
    <source>
        <dbReference type="ARBA" id="ARBA00004651"/>
    </source>
</evidence>
<dbReference type="NCBIfam" id="TIGR00711">
    <property type="entry name" value="efflux_EmrB"/>
    <property type="match status" value="1"/>
</dbReference>
<keyword evidence="6 7" id="KW-0472">Membrane</keyword>
<evidence type="ECO:0000256" key="3">
    <source>
        <dbReference type="ARBA" id="ARBA00022475"/>
    </source>
</evidence>
<dbReference type="InterPro" id="IPR036259">
    <property type="entry name" value="MFS_trans_sf"/>
</dbReference>
<feature type="transmembrane region" description="Helical" evidence="7">
    <location>
        <begin position="353"/>
        <end position="377"/>
    </location>
</feature>
<feature type="transmembrane region" description="Helical" evidence="7">
    <location>
        <begin position="132"/>
        <end position="156"/>
    </location>
</feature>
<dbReference type="Proteomes" id="UP000197065">
    <property type="component" value="Unassembled WGS sequence"/>
</dbReference>
<feature type="transmembrane region" description="Helical" evidence="7">
    <location>
        <begin position="224"/>
        <end position="243"/>
    </location>
</feature>
<keyword evidence="10" id="KW-1185">Reference proteome</keyword>
<keyword evidence="5 7" id="KW-1133">Transmembrane helix</keyword>
<evidence type="ECO:0000313" key="9">
    <source>
        <dbReference type="EMBL" id="SNB56688.1"/>
    </source>
</evidence>
<evidence type="ECO:0000256" key="5">
    <source>
        <dbReference type="ARBA" id="ARBA00022989"/>
    </source>
</evidence>
<evidence type="ECO:0000256" key="2">
    <source>
        <dbReference type="ARBA" id="ARBA00022448"/>
    </source>
</evidence>
<feature type="transmembrane region" description="Helical" evidence="7">
    <location>
        <begin position="264"/>
        <end position="286"/>
    </location>
</feature>